<dbReference type="Pfam" id="PF00209">
    <property type="entry name" value="SNF"/>
    <property type="match status" value="1"/>
</dbReference>
<dbReference type="PANTHER" id="PTHR11616">
    <property type="entry name" value="SODIUM/CHLORIDE DEPENDENT TRANSPORTER"/>
    <property type="match status" value="1"/>
</dbReference>
<evidence type="ECO:0000256" key="1">
    <source>
        <dbReference type="ARBA" id="ARBA00004141"/>
    </source>
</evidence>
<proteinExistence type="predicted"/>
<feature type="transmembrane region" description="Helical" evidence="6">
    <location>
        <begin position="77"/>
        <end position="102"/>
    </location>
</feature>
<feature type="transmembrane region" description="Helical" evidence="6">
    <location>
        <begin position="210"/>
        <end position="229"/>
    </location>
</feature>
<feature type="transmembrane region" description="Helical" evidence="6">
    <location>
        <begin position="20"/>
        <end position="43"/>
    </location>
</feature>
<keyword evidence="3 6" id="KW-0812">Transmembrane</keyword>
<evidence type="ECO:0000256" key="4">
    <source>
        <dbReference type="ARBA" id="ARBA00022989"/>
    </source>
</evidence>
<dbReference type="SUPFAM" id="SSF161070">
    <property type="entry name" value="SNF-like"/>
    <property type="match status" value="1"/>
</dbReference>
<evidence type="ECO:0000256" key="3">
    <source>
        <dbReference type="ARBA" id="ARBA00022692"/>
    </source>
</evidence>
<dbReference type="PROSITE" id="PS50267">
    <property type="entry name" value="NA_NEUROTRAN_SYMP_3"/>
    <property type="match status" value="1"/>
</dbReference>
<feature type="transmembrane region" description="Helical" evidence="6">
    <location>
        <begin position="55"/>
        <end position="71"/>
    </location>
</feature>
<reference evidence="7" key="1">
    <citation type="submission" date="2021-01" db="EMBL/GenBank/DDBJ databases">
        <authorList>
            <person name="Corre E."/>
            <person name="Pelletier E."/>
            <person name="Niang G."/>
            <person name="Scheremetjew M."/>
            <person name="Finn R."/>
            <person name="Kale V."/>
            <person name="Holt S."/>
            <person name="Cochrane G."/>
            <person name="Meng A."/>
            <person name="Brown T."/>
            <person name="Cohen L."/>
        </authorList>
    </citation>
    <scope>NUCLEOTIDE SEQUENCE</scope>
    <source>
        <strain evidence="7">S3</strain>
    </source>
</reference>
<feature type="transmembrane region" description="Helical" evidence="6">
    <location>
        <begin position="114"/>
        <end position="139"/>
    </location>
</feature>
<dbReference type="PANTHER" id="PTHR11616:SF240">
    <property type="entry name" value="BLOATED TUBULES, ISOFORM B-RELATED"/>
    <property type="match status" value="1"/>
</dbReference>
<feature type="transmembrane region" description="Helical" evidence="6">
    <location>
        <begin position="145"/>
        <end position="166"/>
    </location>
</feature>
<organism evidence="7">
    <name type="scientific">Strombidium inclinatum</name>
    <dbReference type="NCBI Taxonomy" id="197538"/>
    <lineage>
        <taxon>Eukaryota</taxon>
        <taxon>Sar</taxon>
        <taxon>Alveolata</taxon>
        <taxon>Ciliophora</taxon>
        <taxon>Intramacronucleata</taxon>
        <taxon>Spirotrichea</taxon>
        <taxon>Oligotrichia</taxon>
        <taxon>Strombidiidae</taxon>
        <taxon>Strombidium</taxon>
    </lineage>
</organism>
<feature type="transmembrane region" description="Helical" evidence="6">
    <location>
        <begin position="272"/>
        <end position="290"/>
    </location>
</feature>
<evidence type="ECO:0000256" key="2">
    <source>
        <dbReference type="ARBA" id="ARBA00022448"/>
    </source>
</evidence>
<comment type="subcellular location">
    <subcellularLocation>
        <location evidence="1">Membrane</location>
        <topology evidence="1">Multi-pass membrane protein</topology>
    </subcellularLocation>
</comment>
<sequence length="389" mass="43361">MYAYGSYNPVKKPVILDSLIIAFLDFFFAVLAGFIIWGGIGALKELERPEYTQTNSVGLTFIAFPALAASLEDAKPWFGVFCFFMFISGIDSAFSYIEGFVTNLVDGFKWNRQFAAAFVCLLGMLISAVFTTNFGWVLFDLVDHYISSYIVIGVGLMQCISVGWLFEKETTAAVSQGHSDSVKWLGLIYWTTTITMCFYANFGFKDQKIWGVIVIIVGTLIALGVSYKVSKLKFRSWYHEIVLCGVDKLSMSITSLSNADGSRSLWMAPFEAYFGVCIKYVSPACLLWLLCENLEADLADPYAEQPEMMQVYSSLIVFVTIALIFGPMFVCDYPELFEHNVDEEFNADNLYALKLRGGTQTAVKALKQTVPSKEVEMIPPTGGKDSQGK</sequence>
<keyword evidence="2" id="KW-0813">Transport</keyword>
<protein>
    <submittedName>
        <fullName evidence="7">Uncharacterized protein</fullName>
    </submittedName>
</protein>
<dbReference type="GO" id="GO:0005886">
    <property type="term" value="C:plasma membrane"/>
    <property type="evidence" value="ECO:0007669"/>
    <property type="project" value="TreeGrafter"/>
</dbReference>
<evidence type="ECO:0000256" key="5">
    <source>
        <dbReference type="ARBA" id="ARBA00023136"/>
    </source>
</evidence>
<dbReference type="InterPro" id="IPR000175">
    <property type="entry name" value="Na/ntran_symport"/>
</dbReference>
<dbReference type="EMBL" id="HBIH01002338">
    <property type="protein sequence ID" value="CAE0320375.1"/>
    <property type="molecule type" value="Transcribed_RNA"/>
</dbReference>
<keyword evidence="5 6" id="KW-0472">Membrane</keyword>
<accession>A0A7S3MRI5</accession>
<evidence type="ECO:0000313" key="7">
    <source>
        <dbReference type="EMBL" id="CAE0320375.1"/>
    </source>
</evidence>
<gene>
    <name evidence="7" type="ORF">SINC0208_LOCUS954</name>
</gene>
<dbReference type="InterPro" id="IPR037272">
    <property type="entry name" value="SNS_sf"/>
</dbReference>
<feature type="transmembrane region" description="Helical" evidence="6">
    <location>
        <begin position="310"/>
        <end position="330"/>
    </location>
</feature>
<dbReference type="AlphaFoldDB" id="A0A7S3MRI5"/>
<name>A0A7S3MRI5_9SPIT</name>
<keyword evidence="4 6" id="KW-1133">Transmembrane helix</keyword>
<evidence type="ECO:0000256" key="6">
    <source>
        <dbReference type="SAM" id="Phobius"/>
    </source>
</evidence>
<dbReference type="GO" id="GO:0035725">
    <property type="term" value="P:sodium ion transmembrane transport"/>
    <property type="evidence" value="ECO:0007669"/>
    <property type="project" value="TreeGrafter"/>
</dbReference>
<feature type="transmembrane region" description="Helical" evidence="6">
    <location>
        <begin position="187"/>
        <end position="204"/>
    </location>
</feature>